<evidence type="ECO:0000256" key="2">
    <source>
        <dbReference type="SAM" id="Phobius"/>
    </source>
</evidence>
<name>J8QGP1_SACK1</name>
<evidence type="ECO:0000313" key="4">
    <source>
        <dbReference type="Proteomes" id="UP000002753"/>
    </source>
</evidence>
<sequence>MGEVSGSIPDSSNFLFAYSFVFFIRFRIIKFFFPHFYSQLKLISKDRVRSLAKSTNMSGDDYRTSDDDDDTQKRYTRPVFVSELKRKAYTRRTSQAKDHHPCNRTVKRPQPHREDTQSTTIRLVPATIDRPTRQKKKKKSASTITHGTALFEYGESIAGYRCVTTESEMNRLKQKDESESSSDSEVDIFAFDQVDDADCKLETEERHAQAIRRYWRRTKGEPAVLPLPDTPTLAVASPDIIDEHSVKRFYTMSATLVHAERQDLIRRDRIRWHPDKHRSHKAKVTKLFQVINSLWEQEQERATDLARRRTGV</sequence>
<gene>
    <name evidence="3" type="primary">YKR041W</name>
    <name evidence="3" type="ORF">SKUD_063601</name>
</gene>
<dbReference type="Proteomes" id="UP000002753">
    <property type="component" value="Unassembled WGS sequence"/>
</dbReference>
<dbReference type="InterPro" id="IPR036869">
    <property type="entry name" value="J_dom_sf"/>
</dbReference>
<organism evidence="3 4">
    <name type="scientific">Saccharomyces kudriavzevii (strain ATCC MYA-4449 / AS 2.2408 / CBS 8840 / NBRC 1802 / NCYC 2889)</name>
    <name type="common">Yeast</name>
    <dbReference type="NCBI Taxonomy" id="226230"/>
    <lineage>
        <taxon>Eukaryota</taxon>
        <taxon>Fungi</taxon>
        <taxon>Dikarya</taxon>
        <taxon>Ascomycota</taxon>
        <taxon>Saccharomycotina</taxon>
        <taxon>Saccharomycetes</taxon>
        <taxon>Saccharomycetales</taxon>
        <taxon>Saccharomycetaceae</taxon>
        <taxon>Saccharomyces</taxon>
    </lineage>
</organism>
<reference evidence="4" key="2">
    <citation type="journal article" date="2011" name="G3 (Bethesda)">
        <title>The awesome power of yeast evolutionary genetics: New genome sequences and strain resources for the Saccharomyces sensu stricto genus.</title>
        <authorList>
            <person name="Scannell D.R."/>
            <person name="Zill O.A."/>
            <person name="Rokas A."/>
            <person name="Payen C."/>
            <person name="Dunham M.J."/>
            <person name="Eisen M.B."/>
            <person name="Rine J."/>
            <person name="Johnston M."/>
            <person name="Hittinger C.T."/>
        </authorList>
    </citation>
    <scope>GENOME REANNOTATION</scope>
    <source>
        <strain evidence="4">ATCC MYA-4449 / AS 2.2408 / CBS 8840 / NBRC 1802 / NCYC 2889</strain>
    </source>
</reference>
<dbReference type="AlphaFoldDB" id="J8QGP1"/>
<keyword evidence="2" id="KW-0472">Membrane</keyword>
<accession>J8QGP1</accession>
<evidence type="ECO:0000256" key="1">
    <source>
        <dbReference type="SAM" id="MobiDB-lite"/>
    </source>
</evidence>
<reference evidence="3 4" key="1">
    <citation type="journal article" date="2003" name="Science">
        <title>Finding functional features in Saccharomyces genomes by phylogenetic footprinting.</title>
        <authorList>
            <person name="Cliften P.F."/>
            <person name="Sudarsanam P."/>
            <person name="Desikan A."/>
            <person name="Fulton L."/>
            <person name="Fulton B."/>
            <person name="Majors J."/>
            <person name="Waterston R."/>
            <person name="Cohen B.A."/>
            <person name="Johnston M."/>
        </authorList>
    </citation>
    <scope>NUCLEOTIDE SEQUENCE [LARGE SCALE GENOMIC DNA]</scope>
    <source>
        <strain evidence="4">ATCC MYA-4449 / AS 2.2408 / CBS 8840 / NBRC 1802 / NCYC 2889</strain>
    </source>
</reference>
<proteinExistence type="predicted"/>
<dbReference type="Gene3D" id="1.10.287.110">
    <property type="entry name" value="DnaJ domain"/>
    <property type="match status" value="1"/>
</dbReference>
<keyword evidence="2" id="KW-0812">Transmembrane</keyword>
<dbReference type="EMBL" id="AACI03000112">
    <property type="protein sequence ID" value="EJT44913.1"/>
    <property type="molecule type" value="Genomic_DNA"/>
</dbReference>
<keyword evidence="4" id="KW-1185">Reference proteome</keyword>
<feature type="region of interest" description="Disordered" evidence="1">
    <location>
        <begin position="54"/>
        <end position="73"/>
    </location>
</feature>
<feature type="transmembrane region" description="Helical" evidence="2">
    <location>
        <begin position="15"/>
        <end position="37"/>
    </location>
</feature>
<protein>
    <submittedName>
        <fullName evidence="3">YKR041W-like protein</fullName>
    </submittedName>
</protein>
<comment type="caution">
    <text evidence="3">The sequence shown here is derived from an EMBL/GenBank/DDBJ whole genome shotgun (WGS) entry which is preliminary data.</text>
</comment>
<evidence type="ECO:0000313" key="3">
    <source>
        <dbReference type="EMBL" id="EJT44913.1"/>
    </source>
</evidence>
<feature type="region of interest" description="Disordered" evidence="1">
    <location>
        <begin position="90"/>
        <end position="119"/>
    </location>
</feature>
<keyword evidence="2" id="KW-1133">Transmembrane helix</keyword>
<dbReference type="HOGENOM" id="CLU_077477_0_0_1"/>